<dbReference type="EMBL" id="KN834961">
    <property type="protein sequence ID" value="KIK49901.1"/>
    <property type="molecule type" value="Genomic_DNA"/>
</dbReference>
<reference evidence="2 3" key="1">
    <citation type="submission" date="2014-04" db="EMBL/GenBank/DDBJ databases">
        <title>Evolutionary Origins and Diversification of the Mycorrhizal Mutualists.</title>
        <authorList>
            <consortium name="DOE Joint Genome Institute"/>
            <consortium name="Mycorrhizal Genomics Consortium"/>
            <person name="Kohler A."/>
            <person name="Kuo A."/>
            <person name="Nagy L.G."/>
            <person name="Floudas D."/>
            <person name="Copeland A."/>
            <person name="Barry K.W."/>
            <person name="Cichocki N."/>
            <person name="Veneault-Fourrey C."/>
            <person name="LaButti K."/>
            <person name="Lindquist E.A."/>
            <person name="Lipzen A."/>
            <person name="Lundell T."/>
            <person name="Morin E."/>
            <person name="Murat C."/>
            <person name="Riley R."/>
            <person name="Ohm R."/>
            <person name="Sun H."/>
            <person name="Tunlid A."/>
            <person name="Henrissat B."/>
            <person name="Grigoriev I.V."/>
            <person name="Hibbett D.S."/>
            <person name="Martin F."/>
        </authorList>
    </citation>
    <scope>NUCLEOTIDE SEQUENCE [LARGE SCALE GENOMIC DNA]</scope>
    <source>
        <strain evidence="2 3">FD-317 M1</strain>
    </source>
</reference>
<feature type="region of interest" description="Disordered" evidence="1">
    <location>
        <begin position="1"/>
        <end position="108"/>
    </location>
</feature>
<feature type="compositionally biased region" description="Low complexity" evidence="1">
    <location>
        <begin position="74"/>
        <end position="84"/>
    </location>
</feature>
<gene>
    <name evidence="2" type="ORF">GYMLUDRAFT_253455</name>
</gene>
<sequence length="332" mass="38028">MNSVSPTTPDSRLSNDSRHQPQPKPTVDPEKPGKDFTYYWNHAEARREQSRNYARTKRAQRKAQKPAMIADLPSSSQGSDSESGNSEKEGTEKTVPSIQPEPSPKIRNYQGSVQKTYEVFRELLALQHQHHLWIVQADCAIPKTPLSPILQHMADAKQLSLKLQRLLQAHVPSDDHDLLIIYSVVCTIQLSLGSRRADLLLIRPPTPNVDLELILWDEPAEVLPVATDTDSIWVFKESLLPLRKRTSTFIRKWGYLGHFCDIYRFNVDTLQRAHMDGDSVYQEWLTFFDLPLNCFPDQRDTEMFFREASIAVFSLGETLARISYVSRALEIK</sequence>
<accession>A0A0D0B766</accession>
<dbReference type="AlphaFoldDB" id="A0A0D0B766"/>
<feature type="compositionally biased region" description="Basic residues" evidence="1">
    <location>
        <begin position="54"/>
        <end position="64"/>
    </location>
</feature>
<dbReference type="Proteomes" id="UP000053593">
    <property type="component" value="Unassembled WGS sequence"/>
</dbReference>
<dbReference type="HOGENOM" id="CLU_070116_0_0_1"/>
<evidence type="ECO:0000256" key="1">
    <source>
        <dbReference type="SAM" id="MobiDB-lite"/>
    </source>
</evidence>
<feature type="compositionally biased region" description="Polar residues" evidence="1">
    <location>
        <begin position="1"/>
        <end position="12"/>
    </location>
</feature>
<evidence type="ECO:0000313" key="3">
    <source>
        <dbReference type="Proteomes" id="UP000053593"/>
    </source>
</evidence>
<proteinExistence type="predicted"/>
<name>A0A0D0B766_9AGAR</name>
<organism evidence="2 3">
    <name type="scientific">Collybiopsis luxurians FD-317 M1</name>
    <dbReference type="NCBI Taxonomy" id="944289"/>
    <lineage>
        <taxon>Eukaryota</taxon>
        <taxon>Fungi</taxon>
        <taxon>Dikarya</taxon>
        <taxon>Basidiomycota</taxon>
        <taxon>Agaricomycotina</taxon>
        <taxon>Agaricomycetes</taxon>
        <taxon>Agaricomycetidae</taxon>
        <taxon>Agaricales</taxon>
        <taxon>Marasmiineae</taxon>
        <taxon>Omphalotaceae</taxon>
        <taxon>Collybiopsis</taxon>
        <taxon>Collybiopsis luxurians</taxon>
    </lineage>
</organism>
<evidence type="ECO:0000313" key="2">
    <source>
        <dbReference type="EMBL" id="KIK49901.1"/>
    </source>
</evidence>
<protein>
    <submittedName>
        <fullName evidence="2">Uncharacterized protein</fullName>
    </submittedName>
</protein>
<keyword evidence="3" id="KW-1185">Reference proteome</keyword>